<reference evidence="1" key="1">
    <citation type="submission" date="2020-06" db="EMBL/GenBank/DDBJ databases">
        <title>Draft genome of Bugula neritina, a colonial animal packing powerful symbionts and potential medicines.</title>
        <authorList>
            <person name="Rayko M."/>
        </authorList>
    </citation>
    <scope>NUCLEOTIDE SEQUENCE [LARGE SCALE GENOMIC DNA]</scope>
    <source>
        <strain evidence="1">Kwan_BN1</strain>
    </source>
</reference>
<accession>A0A7J7JGK5</accession>
<dbReference type="Pfam" id="PF10300">
    <property type="entry name" value="Iml2-TPR_39"/>
    <property type="match status" value="1"/>
</dbReference>
<dbReference type="PANTHER" id="PTHR31859">
    <property type="entry name" value="TETRATRICOPEPTIDE REPEAT PROTEIN 39 FAMILY MEMBER"/>
    <property type="match status" value="1"/>
</dbReference>
<dbReference type="Gene3D" id="1.25.40.10">
    <property type="entry name" value="Tetratricopeptide repeat domain"/>
    <property type="match status" value="1"/>
</dbReference>
<dbReference type="PANTHER" id="PTHR31859:SF9">
    <property type="entry name" value="TETRATRICOPEPTIDE REPEAT PROTEIN 39B"/>
    <property type="match status" value="1"/>
</dbReference>
<dbReference type="OrthoDB" id="43460at2759"/>
<name>A0A7J7JGK5_BUGNE</name>
<gene>
    <name evidence="1" type="ORF">EB796_016949</name>
</gene>
<dbReference type="AlphaFoldDB" id="A0A7J7JGK5"/>
<comment type="caution">
    <text evidence="1">The sequence shown here is derived from an EMBL/GenBank/DDBJ whole genome shotgun (WGS) entry which is preliminary data.</text>
</comment>
<evidence type="ECO:0000313" key="2">
    <source>
        <dbReference type="Proteomes" id="UP000593567"/>
    </source>
</evidence>
<proteinExistence type="predicted"/>
<dbReference type="SUPFAM" id="SSF81901">
    <property type="entry name" value="HCP-like"/>
    <property type="match status" value="1"/>
</dbReference>
<dbReference type="InterPro" id="IPR019412">
    <property type="entry name" value="IML2/TPR_39"/>
</dbReference>
<protein>
    <submittedName>
        <fullName evidence="1">TTC39B</fullName>
    </submittedName>
</protein>
<dbReference type="InterPro" id="IPR011990">
    <property type="entry name" value="TPR-like_helical_dom_sf"/>
</dbReference>
<evidence type="ECO:0000313" key="1">
    <source>
        <dbReference type="EMBL" id="KAF6024741.1"/>
    </source>
</evidence>
<sequence length="355" mass="40865">MSCTGEGDITASEEVIQPCLQLYPQSALFLFFHGRIEQIKGDIDKALALLLRSVESQSEWRQFHHICYWELMWCYAYKCDWLLAMKYAEKLATENKWSKATYTYLKGSFLSLCGEDEQTESLVKDLYSQVPELIQRFAGKSLPIEKFALKKVKLYKAQNCQLNLAALEMIYVWNGFSIIGKNMELLDPISQLIEDSINKLISKKDQLKYYFDNYSLALLLKGVCLAMKGQLFQADMCYQEIISHAKDLKFDTYLAPWATVEQALLRVKMGEYAEASDLLDCAKSNYRGYALESRLHFKIHAAYTSISQSKECCKIAESRDNATLSDYEHFPSGVKYRNRSFQSGKQLILLKNKVP</sequence>
<organism evidence="1 2">
    <name type="scientific">Bugula neritina</name>
    <name type="common">Brown bryozoan</name>
    <name type="synonym">Sertularia neritina</name>
    <dbReference type="NCBI Taxonomy" id="10212"/>
    <lineage>
        <taxon>Eukaryota</taxon>
        <taxon>Metazoa</taxon>
        <taxon>Spiralia</taxon>
        <taxon>Lophotrochozoa</taxon>
        <taxon>Bryozoa</taxon>
        <taxon>Gymnolaemata</taxon>
        <taxon>Cheilostomatida</taxon>
        <taxon>Flustrina</taxon>
        <taxon>Buguloidea</taxon>
        <taxon>Bugulidae</taxon>
        <taxon>Bugula</taxon>
    </lineage>
</organism>
<dbReference type="EMBL" id="VXIV02002543">
    <property type="protein sequence ID" value="KAF6024741.1"/>
    <property type="molecule type" value="Genomic_DNA"/>
</dbReference>
<dbReference type="Proteomes" id="UP000593567">
    <property type="component" value="Unassembled WGS sequence"/>
</dbReference>
<keyword evidence="2" id="KW-1185">Reference proteome</keyword>